<accession>A0A1L7CR61</accession>
<proteinExistence type="predicted"/>
<protein>
    <recommendedName>
        <fullName evidence="3">Sucrase ferredoxin</fullName>
    </recommendedName>
</protein>
<name>A0A1L7CR61_9CORY</name>
<dbReference type="AlphaFoldDB" id="A0A1L7CR61"/>
<dbReference type="RefSeq" id="WP_075663309.1">
    <property type="nucleotide sequence ID" value="NZ_CP009247.1"/>
</dbReference>
<dbReference type="KEGG" id="cfk:CFRA_02520"/>
<dbReference type="Pfam" id="PF06999">
    <property type="entry name" value="Suc_Fer-like"/>
    <property type="match status" value="1"/>
</dbReference>
<sequence length="303" mass="32120">MEPLTRCSEVRVEALPGTAKSMTTCLALEYPEHWSRDVLDGDTFGGELTGRLKRHLKASGAGLQLIRRVGRAGHGGRASDGSDSFHLYLFFTAEGVTELLKVPGPEAILDLDLSGPGRNDAMRIEHPVLLVCTHSRRDACCAIKGRPLARELDASQPREWVWESSHTKGHRFAPSMLLFPWGYSFGRLNAPAAGSLMAAAGRGELFLPGNRGRGCLDGPGQVAELAVAAALADAPSPVPAGSLTVAVPDVSGASGDAVREVAAPDGRRWRVVLGKVAYDGVVSSCGDEPKRGKGWRALAVEPL</sequence>
<keyword evidence="2" id="KW-1185">Reference proteome</keyword>
<reference evidence="1 2" key="1">
    <citation type="submission" date="2014-08" db="EMBL/GenBank/DDBJ databases">
        <title>Complete genome sequence of Corynebacterium frankenforstense ST18(T) (=DSM 45800(T)), isolated from raw cow milk.</title>
        <authorList>
            <person name="Ruckert C."/>
            <person name="Albersmeier A."/>
            <person name="Winkler A."/>
            <person name="Lipski A."/>
            <person name="Kalinowski J."/>
        </authorList>
    </citation>
    <scope>NUCLEOTIDE SEQUENCE [LARGE SCALE GENOMIC DNA]</scope>
    <source>
        <strain evidence="1 2">ST18</strain>
    </source>
</reference>
<dbReference type="CDD" id="cd03062">
    <property type="entry name" value="TRX_Fd_Sucrase"/>
    <property type="match status" value="1"/>
</dbReference>
<gene>
    <name evidence="1" type="ORF">CFRA_02520</name>
</gene>
<dbReference type="OrthoDB" id="3399139at2"/>
<dbReference type="SUPFAM" id="SSF52833">
    <property type="entry name" value="Thioredoxin-like"/>
    <property type="match status" value="1"/>
</dbReference>
<evidence type="ECO:0008006" key="3">
    <source>
        <dbReference type="Google" id="ProtNLM"/>
    </source>
</evidence>
<dbReference type="InterPro" id="IPR009737">
    <property type="entry name" value="Aim32/Apd1-like"/>
</dbReference>
<evidence type="ECO:0000313" key="2">
    <source>
        <dbReference type="Proteomes" id="UP000185434"/>
    </source>
</evidence>
<dbReference type="InterPro" id="IPR036249">
    <property type="entry name" value="Thioredoxin-like_sf"/>
</dbReference>
<organism evidence="1 2">
    <name type="scientific">Corynebacterium frankenforstense DSM 45800</name>
    <dbReference type="NCBI Taxonomy" id="1437875"/>
    <lineage>
        <taxon>Bacteria</taxon>
        <taxon>Bacillati</taxon>
        <taxon>Actinomycetota</taxon>
        <taxon>Actinomycetes</taxon>
        <taxon>Mycobacteriales</taxon>
        <taxon>Corynebacteriaceae</taxon>
        <taxon>Corynebacterium</taxon>
    </lineage>
</organism>
<evidence type="ECO:0000313" key="1">
    <source>
        <dbReference type="EMBL" id="APT88333.1"/>
    </source>
</evidence>
<dbReference type="STRING" id="1437875.CFRA_02520"/>
<dbReference type="EMBL" id="CP009247">
    <property type="protein sequence ID" value="APT88333.1"/>
    <property type="molecule type" value="Genomic_DNA"/>
</dbReference>
<dbReference type="InterPro" id="IPR010350">
    <property type="entry name" value="Aim32/Apd1-like_bac"/>
</dbReference>
<dbReference type="PIRSF" id="PIRSF035042">
    <property type="entry name" value="UCP035042_thirdx"/>
    <property type="match status" value="1"/>
</dbReference>
<dbReference type="Proteomes" id="UP000185434">
    <property type="component" value="Chromosome"/>
</dbReference>